<dbReference type="GO" id="GO:0003830">
    <property type="term" value="F:beta-1,4-mannosylglycoprotein 4-beta-N-acetylglucosaminyltransferase activity"/>
    <property type="evidence" value="ECO:0007669"/>
    <property type="project" value="InterPro"/>
</dbReference>
<proteinExistence type="predicted"/>
<accession>A0AAN8A1V4</accession>
<dbReference type="AlphaFoldDB" id="A0AAN8A1V4"/>
<evidence type="ECO:0000313" key="2">
    <source>
        <dbReference type="Proteomes" id="UP001310594"/>
    </source>
</evidence>
<dbReference type="PANTHER" id="PTHR12224">
    <property type="entry name" value="BETA-1,4-MANNOSYL-GLYCOPROTEIN BETA-1,4-N-ACETYLGLUCOSAMINYL-TRANSFERASE"/>
    <property type="match status" value="1"/>
</dbReference>
<dbReference type="Pfam" id="PF04724">
    <property type="entry name" value="Glyco_transf_17"/>
    <property type="match status" value="2"/>
</dbReference>
<gene>
    <name evidence="1" type="ORF">LTR97_007834</name>
</gene>
<dbReference type="GO" id="GO:0016020">
    <property type="term" value="C:membrane"/>
    <property type="evidence" value="ECO:0007669"/>
    <property type="project" value="InterPro"/>
</dbReference>
<evidence type="ECO:0008006" key="3">
    <source>
        <dbReference type="Google" id="ProtNLM"/>
    </source>
</evidence>
<dbReference type="GO" id="GO:0006044">
    <property type="term" value="P:N-acetylglucosamine metabolic process"/>
    <property type="evidence" value="ECO:0007669"/>
    <property type="project" value="TreeGrafter"/>
</dbReference>
<dbReference type="EMBL" id="JAVRQU010000012">
    <property type="protein sequence ID" value="KAK5696531.1"/>
    <property type="molecule type" value="Genomic_DNA"/>
</dbReference>
<protein>
    <recommendedName>
        <fullName evidence="3">Glycosyl transferase family 17 protein</fullName>
    </recommendedName>
</protein>
<dbReference type="InterPro" id="IPR006813">
    <property type="entry name" value="Glyco_trans_17"/>
</dbReference>
<comment type="caution">
    <text evidence="1">The sequence shown here is derived from an EMBL/GenBank/DDBJ whole genome shotgun (WGS) entry which is preliminary data.</text>
</comment>
<sequence>MPPRRLRRQLTTVATVCVCVLLCAIIIVRRHDQSRDHYLSPELMNHASKPTIEQDPLLTRQESTRICLQHGFSTYGKPRKVYDLVLFSTELDWLEIRLNTHAPYVDYFVVIESPTTFTNKPKPLILQQHWNRFERFHEKMIYMVVQDPVVSTRHWDHEDFFRNALLREVFPDVVGTSKEAHKGDVLLISDMDEIIRPGVALLLRYCDFPSRLTLRTHFYYYSFQWYHHGEQWAHPDATMFGGTVAHTIAPNDLRQSLLGPGLLPFAALSRWWNRATLWNAGWHCSSCFATIEEMRTKMQSFSHQPWNTAGNRDARVMMSRVRNGLDLFGREGEIYDRVEHNEDVPEYILSQNSESGKFKYLLNRDGEDAGFEDWNVTSNAD</sequence>
<evidence type="ECO:0000313" key="1">
    <source>
        <dbReference type="EMBL" id="KAK5696531.1"/>
    </source>
</evidence>
<name>A0AAN8A1V4_9PEZI</name>
<reference evidence="1" key="1">
    <citation type="submission" date="2023-08" db="EMBL/GenBank/DDBJ databases">
        <title>Black Yeasts Isolated from many extreme environments.</title>
        <authorList>
            <person name="Coleine C."/>
            <person name="Stajich J.E."/>
            <person name="Selbmann L."/>
        </authorList>
    </citation>
    <scope>NUCLEOTIDE SEQUENCE</scope>
    <source>
        <strain evidence="1">CCFEE 5810</strain>
    </source>
</reference>
<dbReference type="PANTHER" id="PTHR12224:SF0">
    <property type="entry name" value="BETA-1,4-MANNOSYL-GLYCOPROTEIN 4-BETA-N-ACETYLGLUCOSAMINYLTRANSFERASE"/>
    <property type="match status" value="1"/>
</dbReference>
<dbReference type="Proteomes" id="UP001310594">
    <property type="component" value="Unassembled WGS sequence"/>
</dbReference>
<organism evidence="1 2">
    <name type="scientific">Elasticomyces elasticus</name>
    <dbReference type="NCBI Taxonomy" id="574655"/>
    <lineage>
        <taxon>Eukaryota</taxon>
        <taxon>Fungi</taxon>
        <taxon>Dikarya</taxon>
        <taxon>Ascomycota</taxon>
        <taxon>Pezizomycotina</taxon>
        <taxon>Dothideomycetes</taxon>
        <taxon>Dothideomycetidae</taxon>
        <taxon>Mycosphaerellales</taxon>
        <taxon>Teratosphaeriaceae</taxon>
        <taxon>Elasticomyces</taxon>
    </lineage>
</organism>